<feature type="transmembrane region" description="Helical" evidence="4">
    <location>
        <begin position="173"/>
        <end position="190"/>
    </location>
</feature>
<dbReference type="InterPro" id="IPR036259">
    <property type="entry name" value="MFS_trans_sf"/>
</dbReference>
<sequence>MPPDRLAAKPREHTQMKRSIFWLMAGAAGVVVANNYYNQPLLAEFALAFHTSERQAGTVSVAAQTGYALGLLLFVPLGDKLERRSMLRTLLCIASVALAAIALSPTLNWLVAASFLTGLVSVAPQLLTPFAAQLAGPQQRGQAVGIVMFGLLCGILVSRTISGSIAQHFGWRVVYWVAAAAMLVTAAVLSRTLPSAQPTYTGTYRRLMGSLWTLIREEALIRQTSAIAALQFAAFSAFWATLAFHLHAMDAHYGSEVAGLFGLVGVVGASASTGAGKLIDTRNPRHVVLASGAIFVVAFAILAATGNTIAGLVAGVIVLDLGLQSGHVANMARNMSIKSDAMSRINTLYMTIRFAGGALGSSLGIWAWSVWQWPGVCTVGLALGCVSVMIQVRPQMAGEAQRE</sequence>
<dbReference type="PANTHER" id="PTHR42910:SF1">
    <property type="entry name" value="MAJOR FACILITATOR SUPERFAMILY (MFS) PROFILE DOMAIN-CONTAINING PROTEIN"/>
    <property type="match status" value="1"/>
</dbReference>
<feature type="transmembrane region" description="Helical" evidence="4">
    <location>
        <begin position="373"/>
        <end position="392"/>
    </location>
</feature>
<keyword evidence="1 4" id="KW-0812">Transmembrane</keyword>
<feature type="transmembrane region" description="Helical" evidence="4">
    <location>
        <begin position="87"/>
        <end position="103"/>
    </location>
</feature>
<feature type="transmembrane region" description="Helical" evidence="4">
    <location>
        <begin position="226"/>
        <end position="246"/>
    </location>
</feature>
<proteinExistence type="predicted"/>
<dbReference type="Pfam" id="PF07690">
    <property type="entry name" value="MFS_1"/>
    <property type="match status" value="1"/>
</dbReference>
<feature type="transmembrane region" description="Helical" evidence="4">
    <location>
        <begin position="109"/>
        <end position="131"/>
    </location>
</feature>
<evidence type="ECO:0000256" key="1">
    <source>
        <dbReference type="ARBA" id="ARBA00022692"/>
    </source>
</evidence>
<dbReference type="InterPro" id="IPR020846">
    <property type="entry name" value="MFS_dom"/>
</dbReference>
<evidence type="ECO:0000313" key="6">
    <source>
        <dbReference type="EMBL" id="AUT73409.1"/>
    </source>
</evidence>
<dbReference type="AlphaFoldDB" id="A0AAN1JFY2"/>
<feature type="transmembrane region" description="Helical" evidence="4">
    <location>
        <begin position="20"/>
        <end position="37"/>
    </location>
</feature>
<gene>
    <name evidence="6" type="ORF">C2L64_34110</name>
</gene>
<evidence type="ECO:0000256" key="4">
    <source>
        <dbReference type="SAM" id="Phobius"/>
    </source>
</evidence>
<evidence type="ECO:0000259" key="5">
    <source>
        <dbReference type="PROSITE" id="PS50850"/>
    </source>
</evidence>
<accession>A0AAN1JFY2</accession>
<feature type="transmembrane region" description="Helical" evidence="4">
    <location>
        <begin position="309"/>
        <end position="326"/>
    </location>
</feature>
<evidence type="ECO:0000256" key="2">
    <source>
        <dbReference type="ARBA" id="ARBA00022989"/>
    </source>
</evidence>
<dbReference type="InterPro" id="IPR011701">
    <property type="entry name" value="MFS"/>
</dbReference>
<evidence type="ECO:0000256" key="3">
    <source>
        <dbReference type="ARBA" id="ARBA00023136"/>
    </source>
</evidence>
<feature type="transmembrane region" description="Helical" evidence="4">
    <location>
        <begin position="57"/>
        <end position="75"/>
    </location>
</feature>
<organism evidence="6 7">
    <name type="scientific">Paraburkholderia hospita</name>
    <dbReference type="NCBI Taxonomy" id="169430"/>
    <lineage>
        <taxon>Bacteria</taxon>
        <taxon>Pseudomonadati</taxon>
        <taxon>Pseudomonadota</taxon>
        <taxon>Betaproteobacteria</taxon>
        <taxon>Burkholderiales</taxon>
        <taxon>Burkholderiaceae</taxon>
        <taxon>Paraburkholderia</taxon>
    </lineage>
</organism>
<dbReference type="GO" id="GO:0022857">
    <property type="term" value="F:transmembrane transporter activity"/>
    <property type="evidence" value="ECO:0007669"/>
    <property type="project" value="InterPro"/>
</dbReference>
<dbReference type="PROSITE" id="PS50850">
    <property type="entry name" value="MFS"/>
    <property type="match status" value="1"/>
</dbReference>
<dbReference type="Proteomes" id="UP000236649">
    <property type="component" value="Chromosome 3"/>
</dbReference>
<feature type="transmembrane region" description="Helical" evidence="4">
    <location>
        <begin position="347"/>
        <end position="367"/>
    </location>
</feature>
<dbReference type="SUPFAM" id="SSF103473">
    <property type="entry name" value="MFS general substrate transporter"/>
    <property type="match status" value="1"/>
</dbReference>
<reference evidence="6 7" key="1">
    <citation type="submission" date="2018-01" db="EMBL/GenBank/DDBJ databases">
        <title>Species boundaries and ecological features among Paraburkholderia terrae DSMZ17804T, P. hospita DSMZ17164T and P. caribensis DSMZ13236T.</title>
        <authorList>
            <person name="Pratama A.A."/>
        </authorList>
    </citation>
    <scope>NUCLEOTIDE SEQUENCE [LARGE SCALE GENOMIC DNA]</scope>
    <source>
        <strain evidence="6 7">DSM 17164</strain>
    </source>
</reference>
<name>A0AAN1JFY2_9BURK</name>
<dbReference type="EMBL" id="CP026107">
    <property type="protein sequence ID" value="AUT73409.1"/>
    <property type="molecule type" value="Genomic_DNA"/>
</dbReference>
<evidence type="ECO:0000313" key="7">
    <source>
        <dbReference type="Proteomes" id="UP000236649"/>
    </source>
</evidence>
<dbReference type="KEGG" id="phs:C2L64_34110"/>
<feature type="domain" description="Major facilitator superfamily (MFS) profile" evidence="5">
    <location>
        <begin position="14"/>
        <end position="403"/>
    </location>
</feature>
<dbReference type="PANTHER" id="PTHR42910">
    <property type="entry name" value="TRANSPORTER SCO4007-RELATED"/>
    <property type="match status" value="1"/>
</dbReference>
<protein>
    <submittedName>
        <fullName evidence="6">MFS transporter</fullName>
    </submittedName>
</protein>
<feature type="transmembrane region" description="Helical" evidence="4">
    <location>
        <begin position="143"/>
        <end position="161"/>
    </location>
</feature>
<feature type="transmembrane region" description="Helical" evidence="4">
    <location>
        <begin position="258"/>
        <end position="279"/>
    </location>
</feature>
<feature type="transmembrane region" description="Helical" evidence="4">
    <location>
        <begin position="286"/>
        <end position="303"/>
    </location>
</feature>
<keyword evidence="2 4" id="KW-1133">Transmembrane helix</keyword>
<dbReference type="Gene3D" id="1.20.1250.20">
    <property type="entry name" value="MFS general substrate transporter like domains"/>
    <property type="match status" value="1"/>
</dbReference>
<dbReference type="CDD" id="cd17324">
    <property type="entry name" value="MFS_NepI_like"/>
    <property type="match status" value="1"/>
</dbReference>
<keyword evidence="3 4" id="KW-0472">Membrane</keyword>